<dbReference type="Proteomes" id="UP001162156">
    <property type="component" value="Unassembled WGS sequence"/>
</dbReference>
<sequence length="140" mass="16131">KKNMFSFKWCQINCLNCHSIAIKSKFLFLIMNNRPFYSTNTNVYDQSVFSSAPSNFNGQNVLVSQEQQRKMFDTLNTSIMGLPYDNPHQMHPCPGNCMQAQRQFMPGGVMFSFNSQPLPQQNPPFMSQQMYPMLRGGILK</sequence>
<reference evidence="1" key="1">
    <citation type="journal article" date="2023" name="Insect Mol. Biol.">
        <title>Genome sequencing provides insights into the evolution of gene families encoding plant cell wall-degrading enzymes in longhorned beetles.</title>
        <authorList>
            <person name="Shin N.R."/>
            <person name="Okamura Y."/>
            <person name="Kirsch R."/>
            <person name="Pauchet Y."/>
        </authorList>
    </citation>
    <scope>NUCLEOTIDE SEQUENCE</scope>
    <source>
        <strain evidence="1">RBIC_L_NR</strain>
    </source>
</reference>
<evidence type="ECO:0000313" key="1">
    <source>
        <dbReference type="EMBL" id="KAJ8931887.1"/>
    </source>
</evidence>
<proteinExistence type="predicted"/>
<protein>
    <submittedName>
        <fullName evidence="1">Uncharacterized protein</fullName>
    </submittedName>
</protein>
<feature type="non-terminal residue" evidence="1">
    <location>
        <position position="1"/>
    </location>
</feature>
<dbReference type="EMBL" id="JANEYF010004209">
    <property type="protein sequence ID" value="KAJ8931887.1"/>
    <property type="molecule type" value="Genomic_DNA"/>
</dbReference>
<gene>
    <name evidence="1" type="ORF">NQ314_015156</name>
</gene>
<name>A0AAV8X059_9CUCU</name>
<dbReference type="AlphaFoldDB" id="A0AAV8X059"/>
<keyword evidence="2" id="KW-1185">Reference proteome</keyword>
<comment type="caution">
    <text evidence="1">The sequence shown here is derived from an EMBL/GenBank/DDBJ whole genome shotgun (WGS) entry which is preliminary data.</text>
</comment>
<accession>A0AAV8X059</accession>
<evidence type="ECO:0000313" key="2">
    <source>
        <dbReference type="Proteomes" id="UP001162156"/>
    </source>
</evidence>
<organism evidence="1 2">
    <name type="scientific">Rhamnusium bicolor</name>
    <dbReference type="NCBI Taxonomy" id="1586634"/>
    <lineage>
        <taxon>Eukaryota</taxon>
        <taxon>Metazoa</taxon>
        <taxon>Ecdysozoa</taxon>
        <taxon>Arthropoda</taxon>
        <taxon>Hexapoda</taxon>
        <taxon>Insecta</taxon>
        <taxon>Pterygota</taxon>
        <taxon>Neoptera</taxon>
        <taxon>Endopterygota</taxon>
        <taxon>Coleoptera</taxon>
        <taxon>Polyphaga</taxon>
        <taxon>Cucujiformia</taxon>
        <taxon>Chrysomeloidea</taxon>
        <taxon>Cerambycidae</taxon>
        <taxon>Lepturinae</taxon>
        <taxon>Rhagiini</taxon>
        <taxon>Rhamnusium</taxon>
    </lineage>
</organism>